<gene>
    <name evidence="3" type="ORF">FGL85_01790</name>
    <name evidence="2" type="ORF">P1N92_08750</name>
</gene>
<organism evidence="3 4">
    <name type="scientific">Leuconostoc pseudomesenteroides</name>
    <dbReference type="NCBI Taxonomy" id="33968"/>
    <lineage>
        <taxon>Bacteria</taxon>
        <taxon>Bacillati</taxon>
        <taxon>Bacillota</taxon>
        <taxon>Bacilli</taxon>
        <taxon>Lactobacillales</taxon>
        <taxon>Lactobacillaceae</taxon>
        <taxon>Leuconostoc</taxon>
    </lineage>
</organism>
<dbReference type="Proteomes" id="UP001529201">
    <property type="component" value="Unassembled WGS sequence"/>
</dbReference>
<dbReference type="GeneID" id="64345683"/>
<dbReference type="RefSeq" id="WP_010276109.1">
    <property type="nucleotide sequence ID" value="NZ_BMBQ01000018.1"/>
</dbReference>
<reference evidence="3 4" key="1">
    <citation type="submission" date="2019-06" db="EMBL/GenBank/DDBJ databases">
        <title>Genome analyses of bacteria isolated from kimchi.</title>
        <authorList>
            <person name="Lee S."/>
            <person name="Ahn S."/>
            <person name="Roh S."/>
        </authorList>
    </citation>
    <scope>NUCLEOTIDE SEQUENCE [LARGE SCALE GENOMIC DNA]</scope>
    <source>
        <strain evidence="3 4">CBA3630</strain>
    </source>
</reference>
<proteinExistence type="predicted"/>
<evidence type="ECO:0000313" key="5">
    <source>
        <dbReference type="Proteomes" id="UP001529201"/>
    </source>
</evidence>
<keyword evidence="1" id="KW-0812">Transmembrane</keyword>
<dbReference type="Proteomes" id="UP000321296">
    <property type="component" value="Chromosome"/>
</dbReference>
<keyword evidence="1" id="KW-1133">Transmembrane helix</keyword>
<dbReference type="AlphaFoldDB" id="A0A5B8SY05"/>
<protein>
    <submittedName>
        <fullName evidence="3">Uncharacterized protein</fullName>
    </submittedName>
</protein>
<reference evidence="2 5" key="2">
    <citation type="submission" date="2023-02" db="EMBL/GenBank/DDBJ databases">
        <title>Antimicrobial susceptibility testing and tentative epidemiological cut-off values for Lactobacillaceae family species intended for ingestion.</title>
        <authorList>
            <person name="Noehr-Meldgaard K."/>
            <person name="Struve C."/>
            <person name="Ingmer H."/>
            <person name="Koza A."/>
            <person name="Al-Nakeeb K."/>
            <person name="Agersoe Y."/>
        </authorList>
    </citation>
    <scope>NUCLEOTIDE SEQUENCE [LARGE SCALE GENOMIC DNA]</scope>
    <source>
        <strain evidence="2 5">DSM 20193</strain>
    </source>
</reference>
<evidence type="ECO:0000256" key="1">
    <source>
        <dbReference type="SAM" id="Phobius"/>
    </source>
</evidence>
<feature type="transmembrane region" description="Helical" evidence="1">
    <location>
        <begin position="79"/>
        <end position="97"/>
    </location>
</feature>
<accession>A0A5B8SY05</accession>
<evidence type="ECO:0000313" key="3">
    <source>
        <dbReference type="EMBL" id="QEA41341.1"/>
    </source>
</evidence>
<dbReference type="KEGG" id="lpse:FGL85_01790"/>
<keyword evidence="5" id="KW-1185">Reference proteome</keyword>
<sequence length="106" mass="11558">MKNYWQKLAQCFAGLIVPLLIGDKASADDTLTGSVSINIHNDINSSVPKFSTNPHFVEHSSTHAISNLPSTSAVLRIEIGFAIITLVILLLVFLMLIKRKRAANGQ</sequence>
<dbReference type="EMBL" id="CP042383">
    <property type="protein sequence ID" value="QEA41341.1"/>
    <property type="molecule type" value="Genomic_DNA"/>
</dbReference>
<dbReference type="EMBL" id="JARGDN010000015">
    <property type="protein sequence ID" value="MDG9734192.1"/>
    <property type="molecule type" value="Genomic_DNA"/>
</dbReference>
<evidence type="ECO:0000313" key="2">
    <source>
        <dbReference type="EMBL" id="MDG9734192.1"/>
    </source>
</evidence>
<evidence type="ECO:0000313" key="4">
    <source>
        <dbReference type="Proteomes" id="UP000321296"/>
    </source>
</evidence>
<keyword evidence="1" id="KW-0472">Membrane</keyword>
<name>A0A5B8SY05_LEUPS</name>